<evidence type="ECO:0000313" key="1">
    <source>
        <dbReference type="EMBL" id="TFK75154.1"/>
    </source>
</evidence>
<proteinExistence type="predicted"/>
<sequence length="145" mass="16467">MKYIQHNRQPARYKAKIPGDRVEVLLLQYPTRPRTTRPPVPKSDLQVYPYAKQTTTTKVETKCKACPVIDALPMAKLSPGRRRRKRKGNSVHKQRPPAQFWRPKAGLRGKCHGYAMGYPGSSSECAAGYIRDTMRKGLHASTMFV</sequence>
<dbReference type="Proteomes" id="UP000308600">
    <property type="component" value="Unassembled WGS sequence"/>
</dbReference>
<organism evidence="1 2">
    <name type="scientific">Pluteus cervinus</name>
    <dbReference type="NCBI Taxonomy" id="181527"/>
    <lineage>
        <taxon>Eukaryota</taxon>
        <taxon>Fungi</taxon>
        <taxon>Dikarya</taxon>
        <taxon>Basidiomycota</taxon>
        <taxon>Agaricomycotina</taxon>
        <taxon>Agaricomycetes</taxon>
        <taxon>Agaricomycetidae</taxon>
        <taxon>Agaricales</taxon>
        <taxon>Pluteineae</taxon>
        <taxon>Pluteaceae</taxon>
        <taxon>Pluteus</taxon>
    </lineage>
</organism>
<protein>
    <submittedName>
        <fullName evidence="1">Uncharacterized protein</fullName>
    </submittedName>
</protein>
<gene>
    <name evidence="1" type="ORF">BDN72DRAFT_832470</name>
</gene>
<evidence type="ECO:0000313" key="2">
    <source>
        <dbReference type="Proteomes" id="UP000308600"/>
    </source>
</evidence>
<accession>A0ACD3BBR9</accession>
<reference evidence="1 2" key="1">
    <citation type="journal article" date="2019" name="Nat. Ecol. Evol.">
        <title>Megaphylogeny resolves global patterns of mushroom evolution.</title>
        <authorList>
            <person name="Varga T."/>
            <person name="Krizsan K."/>
            <person name="Foldi C."/>
            <person name="Dima B."/>
            <person name="Sanchez-Garcia M."/>
            <person name="Sanchez-Ramirez S."/>
            <person name="Szollosi G.J."/>
            <person name="Szarkandi J.G."/>
            <person name="Papp V."/>
            <person name="Albert L."/>
            <person name="Andreopoulos W."/>
            <person name="Angelini C."/>
            <person name="Antonin V."/>
            <person name="Barry K.W."/>
            <person name="Bougher N.L."/>
            <person name="Buchanan P."/>
            <person name="Buyck B."/>
            <person name="Bense V."/>
            <person name="Catcheside P."/>
            <person name="Chovatia M."/>
            <person name="Cooper J."/>
            <person name="Damon W."/>
            <person name="Desjardin D."/>
            <person name="Finy P."/>
            <person name="Geml J."/>
            <person name="Haridas S."/>
            <person name="Hughes K."/>
            <person name="Justo A."/>
            <person name="Karasinski D."/>
            <person name="Kautmanova I."/>
            <person name="Kiss B."/>
            <person name="Kocsube S."/>
            <person name="Kotiranta H."/>
            <person name="LaButti K.M."/>
            <person name="Lechner B.E."/>
            <person name="Liimatainen K."/>
            <person name="Lipzen A."/>
            <person name="Lukacs Z."/>
            <person name="Mihaltcheva S."/>
            <person name="Morgado L.N."/>
            <person name="Niskanen T."/>
            <person name="Noordeloos M.E."/>
            <person name="Ohm R.A."/>
            <person name="Ortiz-Santana B."/>
            <person name="Ovrebo C."/>
            <person name="Racz N."/>
            <person name="Riley R."/>
            <person name="Savchenko A."/>
            <person name="Shiryaev A."/>
            <person name="Soop K."/>
            <person name="Spirin V."/>
            <person name="Szebenyi C."/>
            <person name="Tomsovsky M."/>
            <person name="Tulloss R.E."/>
            <person name="Uehling J."/>
            <person name="Grigoriev I.V."/>
            <person name="Vagvolgyi C."/>
            <person name="Papp T."/>
            <person name="Martin F.M."/>
            <person name="Miettinen O."/>
            <person name="Hibbett D.S."/>
            <person name="Nagy L.G."/>
        </authorList>
    </citation>
    <scope>NUCLEOTIDE SEQUENCE [LARGE SCALE GENOMIC DNA]</scope>
    <source>
        <strain evidence="1 2">NL-1719</strain>
    </source>
</reference>
<dbReference type="EMBL" id="ML208264">
    <property type="protein sequence ID" value="TFK75154.1"/>
    <property type="molecule type" value="Genomic_DNA"/>
</dbReference>
<name>A0ACD3BBR9_9AGAR</name>
<keyword evidence="2" id="KW-1185">Reference proteome</keyword>